<dbReference type="GO" id="GO:0003964">
    <property type="term" value="F:RNA-directed DNA polymerase activity"/>
    <property type="evidence" value="ECO:0007669"/>
    <property type="project" value="UniProtKB-KW"/>
</dbReference>
<dbReference type="EMBL" id="CAMXCT020000147">
    <property type="protein sequence ID" value="CAL1128007.1"/>
    <property type="molecule type" value="Genomic_DNA"/>
</dbReference>
<dbReference type="OrthoDB" id="439545at2759"/>
<organism evidence="2">
    <name type="scientific">Cladocopium goreaui</name>
    <dbReference type="NCBI Taxonomy" id="2562237"/>
    <lineage>
        <taxon>Eukaryota</taxon>
        <taxon>Sar</taxon>
        <taxon>Alveolata</taxon>
        <taxon>Dinophyceae</taxon>
        <taxon>Suessiales</taxon>
        <taxon>Symbiodiniaceae</taxon>
        <taxon>Cladocopium</taxon>
    </lineage>
</organism>
<name>A0A9P1FI07_9DINO</name>
<evidence type="ECO:0000256" key="1">
    <source>
        <dbReference type="SAM" id="Coils"/>
    </source>
</evidence>
<dbReference type="Proteomes" id="UP001152797">
    <property type="component" value="Unassembled WGS sequence"/>
</dbReference>
<keyword evidence="3" id="KW-0548">Nucleotidyltransferase</keyword>
<feature type="coiled-coil region" evidence="1">
    <location>
        <begin position="371"/>
        <end position="504"/>
    </location>
</feature>
<dbReference type="AlphaFoldDB" id="A0A9P1FI07"/>
<evidence type="ECO:0000313" key="3">
    <source>
        <dbReference type="EMBL" id="CAL4761944.1"/>
    </source>
</evidence>
<gene>
    <name evidence="2" type="ORF">C1SCF055_LOCUS3020</name>
</gene>
<feature type="coiled-coil region" evidence="1">
    <location>
        <begin position="301"/>
        <end position="328"/>
    </location>
</feature>
<keyword evidence="3" id="KW-0695">RNA-directed DNA polymerase</keyword>
<comment type="caution">
    <text evidence="2">The sequence shown here is derived from an EMBL/GenBank/DDBJ whole genome shotgun (WGS) entry which is preliminary data.</text>
</comment>
<keyword evidence="1" id="KW-0175">Coiled coil</keyword>
<sequence length="627" mass="69249">MPRLPKSARPIAEALAGVELRGITYAEGSVAAEILLALAENNCQISTVASKLRPPLLQRLPLPDLVSIVAALGEQGLKDDLLRPPLQAKVAVAGPGLALVPPSRLLRLATASQQSSCIAQTALGPVAGAAAQSLESWTAEDVSELMLLVATSGFAENSPGAKRLFSRVTEVLTPRLSALSATVLLKVVVAAGAVAAHCLASPNGANSSAERWAPAASSPLPQHALFGNGGCKEKKFPVDKDMLESTLQEARLLAGCQLVAMLESRKILPEQLRGLTEEELYNELSGWEEDPEKLRRRQQTEGQLRQEVEKLGEEVETLQHRCSAAQSRALEAQASQVEAQRRSEFQLGLVKRQLQSLKRGTSAASGLAQRCRDCQRKAELFDLEREALQKEAAMKKKAWQAASSQAADGEAAQLLAERTQLQQQLRKTREMVELSQLLTDERMLLEKRKMTSGEMLREIAALEEQADDVERNGQRVVAEMRSSLERLAQRSEDLRKAKDQAEDWLGAVWAALNQQRREQLLLHRRVKEEDQWASRLQERTEALVDELAVLERQAQPQNSPNQGQEETLRTLALLQQRRKTLKKDLSSHLAMSRHVHGKLKDAEGEHKLLLEQLRPLQPMLRDGREQS</sequence>
<evidence type="ECO:0000313" key="2">
    <source>
        <dbReference type="EMBL" id="CAI3974632.1"/>
    </source>
</evidence>
<keyword evidence="3" id="KW-0808">Transferase</keyword>
<proteinExistence type="predicted"/>
<feature type="coiled-coil region" evidence="1">
    <location>
        <begin position="533"/>
        <end position="584"/>
    </location>
</feature>
<protein>
    <submittedName>
        <fullName evidence="3">Reverse transcriptase domain-containing protein</fullName>
    </submittedName>
</protein>
<dbReference type="EMBL" id="CAMXCT030000147">
    <property type="protein sequence ID" value="CAL4761944.1"/>
    <property type="molecule type" value="Genomic_DNA"/>
</dbReference>
<reference evidence="3 4" key="2">
    <citation type="submission" date="2024-05" db="EMBL/GenBank/DDBJ databases">
        <authorList>
            <person name="Chen Y."/>
            <person name="Shah S."/>
            <person name="Dougan E. K."/>
            <person name="Thang M."/>
            <person name="Chan C."/>
        </authorList>
    </citation>
    <scope>NUCLEOTIDE SEQUENCE [LARGE SCALE GENOMIC DNA]</scope>
</reference>
<reference evidence="2" key="1">
    <citation type="submission" date="2022-10" db="EMBL/GenBank/DDBJ databases">
        <authorList>
            <person name="Chen Y."/>
            <person name="Dougan E. K."/>
            <person name="Chan C."/>
            <person name="Rhodes N."/>
            <person name="Thang M."/>
        </authorList>
    </citation>
    <scope>NUCLEOTIDE SEQUENCE</scope>
</reference>
<keyword evidence="4" id="KW-1185">Reference proteome</keyword>
<evidence type="ECO:0000313" key="4">
    <source>
        <dbReference type="Proteomes" id="UP001152797"/>
    </source>
</evidence>
<accession>A0A9P1FI07</accession>
<dbReference type="EMBL" id="CAMXCT010000147">
    <property type="protein sequence ID" value="CAI3974632.1"/>
    <property type="molecule type" value="Genomic_DNA"/>
</dbReference>